<evidence type="ECO:0000313" key="2">
    <source>
        <dbReference type="EMBL" id="KAG0312041.1"/>
    </source>
</evidence>
<feature type="compositionally biased region" description="Low complexity" evidence="1">
    <location>
        <begin position="23"/>
        <end position="35"/>
    </location>
</feature>
<sequence length="272" mass="29475">MQLNDSGEFEEVPIDSRPPTPTPTTSTAATAQITPQKLESSVEEMEVDIEHDAQSSLTSSAQIPMAIGHTTHIQAPRKFPSITINTNHSNIDLNNSTRSQSSASSVTSSLHRTSFKAPTPHRHAIATNIGKEQDLSAPKRRRTLFKSMSSSMRIVKKRAADILFGSIRHKRNKKSRTFLPDQEEVDESSLVTKVQDPLDDDEDYDMSRLSLSSTVAPSVVGLPGSTALLSWVNLSSSSLPEAVSSPVDVISLASCSSKSTDHIAPPLTAAWM</sequence>
<dbReference type="EMBL" id="JAAAIN010000650">
    <property type="protein sequence ID" value="KAG0312041.1"/>
    <property type="molecule type" value="Genomic_DNA"/>
</dbReference>
<feature type="region of interest" description="Disordered" evidence="1">
    <location>
        <begin position="90"/>
        <end position="117"/>
    </location>
</feature>
<reference evidence="2" key="1">
    <citation type="journal article" date="2020" name="Fungal Divers.">
        <title>Resolving the Mortierellaceae phylogeny through synthesis of multi-gene phylogenetics and phylogenomics.</title>
        <authorList>
            <person name="Vandepol N."/>
            <person name="Liber J."/>
            <person name="Desiro A."/>
            <person name="Na H."/>
            <person name="Kennedy M."/>
            <person name="Barry K."/>
            <person name="Grigoriev I.V."/>
            <person name="Miller A.N."/>
            <person name="O'Donnell K."/>
            <person name="Stajich J.E."/>
            <person name="Bonito G."/>
        </authorList>
    </citation>
    <scope>NUCLEOTIDE SEQUENCE</scope>
    <source>
        <strain evidence="2">NVP60</strain>
    </source>
</reference>
<evidence type="ECO:0000313" key="3">
    <source>
        <dbReference type="Proteomes" id="UP000823405"/>
    </source>
</evidence>
<protein>
    <submittedName>
        <fullName evidence="2">Uncharacterized protein</fullName>
    </submittedName>
</protein>
<feature type="compositionally biased region" description="Low complexity" evidence="1">
    <location>
        <begin position="96"/>
        <end position="112"/>
    </location>
</feature>
<accession>A0A9P6R426</accession>
<dbReference type="Proteomes" id="UP000823405">
    <property type="component" value="Unassembled WGS sequence"/>
</dbReference>
<name>A0A9P6R426_9FUNG</name>
<evidence type="ECO:0000256" key="1">
    <source>
        <dbReference type="SAM" id="MobiDB-lite"/>
    </source>
</evidence>
<comment type="caution">
    <text evidence="2">The sequence shown here is derived from an EMBL/GenBank/DDBJ whole genome shotgun (WGS) entry which is preliminary data.</text>
</comment>
<feature type="region of interest" description="Disordered" evidence="1">
    <location>
        <begin position="1"/>
        <end position="57"/>
    </location>
</feature>
<gene>
    <name evidence="2" type="ORF">BGZ97_011486</name>
</gene>
<dbReference type="OrthoDB" id="2443645at2759"/>
<organism evidence="2 3">
    <name type="scientific">Linnemannia gamsii</name>
    <dbReference type="NCBI Taxonomy" id="64522"/>
    <lineage>
        <taxon>Eukaryota</taxon>
        <taxon>Fungi</taxon>
        <taxon>Fungi incertae sedis</taxon>
        <taxon>Mucoromycota</taxon>
        <taxon>Mortierellomycotina</taxon>
        <taxon>Mortierellomycetes</taxon>
        <taxon>Mortierellales</taxon>
        <taxon>Mortierellaceae</taxon>
        <taxon>Linnemannia</taxon>
    </lineage>
</organism>
<proteinExistence type="predicted"/>
<dbReference type="AlphaFoldDB" id="A0A9P6R426"/>
<keyword evidence="3" id="KW-1185">Reference proteome</keyword>